<evidence type="ECO:0000313" key="17">
    <source>
        <dbReference type="EMBL" id="EIW85025.1"/>
    </source>
</evidence>
<dbReference type="PROSITE" id="PS51195">
    <property type="entry name" value="Q_MOTIF"/>
    <property type="match status" value="1"/>
</dbReference>
<dbReference type="OrthoDB" id="196131at2759"/>
<dbReference type="OMA" id="ARDIKHM"/>
<dbReference type="InterPro" id="IPR057479">
    <property type="entry name" value="PRP28/DDX23-like_helical"/>
</dbReference>
<feature type="domain" description="DEAD-box RNA helicase Q" evidence="16">
    <location>
        <begin position="323"/>
        <end position="351"/>
    </location>
</feature>
<feature type="domain" description="Helicase ATP-binding" evidence="14">
    <location>
        <begin position="354"/>
        <end position="561"/>
    </location>
</feature>
<dbReference type="Pfam" id="PF00270">
    <property type="entry name" value="DEAD"/>
    <property type="match status" value="1"/>
</dbReference>
<feature type="domain" description="Helicase C-terminal" evidence="15">
    <location>
        <begin position="572"/>
        <end position="738"/>
    </location>
</feature>
<feature type="region of interest" description="Disordered" evidence="13">
    <location>
        <begin position="748"/>
        <end position="773"/>
    </location>
</feature>
<keyword evidence="7" id="KW-0508">mRNA splicing</keyword>
<keyword evidence="2" id="KW-0507">mRNA processing</keyword>
<evidence type="ECO:0000256" key="12">
    <source>
        <dbReference type="RuleBase" id="RU000492"/>
    </source>
</evidence>
<comment type="similarity">
    <text evidence="8">Belongs to the DEAD box helicase family. DDX23/PRP28 subfamily.</text>
</comment>
<feature type="compositionally biased region" description="Basic and acidic residues" evidence="13">
    <location>
        <begin position="112"/>
        <end position="126"/>
    </location>
</feature>
<dbReference type="PROSITE" id="PS51194">
    <property type="entry name" value="HELICASE_CTER"/>
    <property type="match status" value="1"/>
</dbReference>
<dbReference type="GO" id="GO:0008380">
    <property type="term" value="P:RNA splicing"/>
    <property type="evidence" value="ECO:0007669"/>
    <property type="project" value="UniProtKB-KW"/>
</dbReference>
<evidence type="ECO:0000256" key="10">
    <source>
        <dbReference type="ARBA" id="ARBA00047984"/>
    </source>
</evidence>
<feature type="short sequence motif" description="Q motif" evidence="11">
    <location>
        <begin position="323"/>
        <end position="351"/>
    </location>
</feature>
<proteinExistence type="inferred from homology"/>
<feature type="compositionally biased region" description="Basic and acidic residues" evidence="13">
    <location>
        <begin position="17"/>
        <end position="78"/>
    </location>
</feature>
<dbReference type="GeneID" id="19204717"/>
<dbReference type="GO" id="GO:0005524">
    <property type="term" value="F:ATP binding"/>
    <property type="evidence" value="ECO:0007669"/>
    <property type="project" value="UniProtKB-KW"/>
</dbReference>
<evidence type="ECO:0000256" key="1">
    <source>
        <dbReference type="ARBA" id="ARBA00012552"/>
    </source>
</evidence>
<dbReference type="CDD" id="cd18787">
    <property type="entry name" value="SF2_C_DEAD"/>
    <property type="match status" value="1"/>
</dbReference>
<comment type="caution">
    <text evidence="17">The sequence shown here is derived from an EMBL/GenBank/DDBJ whole genome shotgun (WGS) entry which is preliminary data.</text>
</comment>
<dbReference type="GO" id="GO:0003724">
    <property type="term" value="F:RNA helicase activity"/>
    <property type="evidence" value="ECO:0007669"/>
    <property type="project" value="UniProtKB-EC"/>
</dbReference>
<dbReference type="InterPro" id="IPR001650">
    <property type="entry name" value="Helicase_C-like"/>
</dbReference>
<evidence type="ECO:0000256" key="13">
    <source>
        <dbReference type="SAM" id="MobiDB-lite"/>
    </source>
</evidence>
<evidence type="ECO:0000256" key="7">
    <source>
        <dbReference type="ARBA" id="ARBA00023187"/>
    </source>
</evidence>
<feature type="compositionally biased region" description="Polar residues" evidence="13">
    <location>
        <begin position="166"/>
        <end position="177"/>
    </location>
</feature>
<keyword evidence="5 12" id="KW-0347">Helicase</keyword>
<dbReference type="InterPro" id="IPR011545">
    <property type="entry name" value="DEAD/DEAH_box_helicase_dom"/>
</dbReference>
<evidence type="ECO:0000256" key="6">
    <source>
        <dbReference type="ARBA" id="ARBA00022840"/>
    </source>
</evidence>
<dbReference type="InterPro" id="IPR000629">
    <property type="entry name" value="RNA-helicase_DEAD-box_CS"/>
</dbReference>
<accession>A0A5M3N268</accession>
<evidence type="ECO:0000256" key="3">
    <source>
        <dbReference type="ARBA" id="ARBA00022741"/>
    </source>
</evidence>
<evidence type="ECO:0000259" key="16">
    <source>
        <dbReference type="PROSITE" id="PS51195"/>
    </source>
</evidence>
<evidence type="ECO:0000256" key="2">
    <source>
        <dbReference type="ARBA" id="ARBA00022664"/>
    </source>
</evidence>
<dbReference type="InterPro" id="IPR014014">
    <property type="entry name" value="RNA_helicase_DEAD_Q_motif"/>
</dbReference>
<sequence>MAARSEPLSIESLLQKQKQDKEAAAKPKFLSKEERAKIAIAKRAQEIKDQRERDEHARQDRAALEREADSIRSQERTHTQARYPASTRNYDDNRDPHPRSDRGRDRHGRRDRGRDADRERDRRDAASKPAYDNVPTGPRADRGKPPPPGPASSSMPPPPLPAHLTAATTEPSFTPSMTDDEISAIRSRYLGADRKKRKIRKMNDRKFVFDWDETDDTFAADSPAAAGSARQGAQVMFGRGRIAGMDDGGATAPVAVPGAPAAGTPLNANLADPLERRRALKAGLDERHWSDKPLDEMKERDWRIFREDFSIAARGGSIPHPLRSWAESEIPEIILGVIEQVGYKEPSPIQRQAIPIGLQNRDVIGIAETGSGKTAAFVIPMLTFISTMPAFTDDNRHLGPYALILAPTRELAQQIEAEARKFATPLGFTCVSIVGGRAVEEQQFNLREGAEIIIATPGRLKDVLERHVLVLSQCRYIVMDEADRMVHLGFEADLLFILDKLPSDVLQGEEPGAAAMMDVDGAETAAAVRKGRTRVTTLFSATMPPAVERLARKYLRKPAVITIGEAGRAVDTVDQRVEFVNGDEKKRLRMLEILETGGYASPIIVFVNQKKTADMVAKDLSRGGWSTSTLHSGKNQEQREAALQALRTGEADILVATDLAGRGIDVQDVSLVINYQMAGTIEAYVHRIGRTGRAGKQGTAITFLTNDDDEVMYDLKQDVPQIADERGFILRVGAAEISKSPVSKVSAELARHESAQHKVSREMKRKRDADDQG</sequence>
<dbReference type="SMART" id="SM00490">
    <property type="entry name" value="HELICc"/>
    <property type="match status" value="1"/>
</dbReference>
<dbReference type="SUPFAM" id="SSF52540">
    <property type="entry name" value="P-loop containing nucleoside triphosphate hydrolases"/>
    <property type="match status" value="1"/>
</dbReference>
<feature type="compositionally biased region" description="Pro residues" evidence="13">
    <location>
        <begin position="145"/>
        <end position="161"/>
    </location>
</feature>
<name>A0A5M3N268_CONPW</name>
<dbReference type="Gene3D" id="3.40.50.300">
    <property type="entry name" value="P-loop containing nucleotide triphosphate hydrolases"/>
    <property type="match status" value="2"/>
</dbReference>
<evidence type="ECO:0000259" key="15">
    <source>
        <dbReference type="PROSITE" id="PS51194"/>
    </source>
</evidence>
<feature type="compositionally biased region" description="Basic and acidic residues" evidence="13">
    <location>
        <begin position="749"/>
        <end position="773"/>
    </location>
</feature>
<keyword evidence="3 12" id="KW-0547">Nucleotide-binding</keyword>
<protein>
    <recommendedName>
        <fullName evidence="1">RNA helicase</fullName>
        <ecNumber evidence="1">3.6.4.13</ecNumber>
    </recommendedName>
</protein>
<dbReference type="GO" id="GO:0003676">
    <property type="term" value="F:nucleic acid binding"/>
    <property type="evidence" value="ECO:0007669"/>
    <property type="project" value="InterPro"/>
</dbReference>
<dbReference type="SMART" id="SM00487">
    <property type="entry name" value="DEXDc"/>
    <property type="match status" value="1"/>
</dbReference>
<comment type="catalytic activity">
    <reaction evidence="10">
        <text>ATP + H2O = ADP + phosphate + H(+)</text>
        <dbReference type="Rhea" id="RHEA:13065"/>
        <dbReference type="ChEBI" id="CHEBI:15377"/>
        <dbReference type="ChEBI" id="CHEBI:15378"/>
        <dbReference type="ChEBI" id="CHEBI:30616"/>
        <dbReference type="ChEBI" id="CHEBI:43474"/>
        <dbReference type="ChEBI" id="CHEBI:456216"/>
        <dbReference type="EC" id="3.6.4.13"/>
    </reaction>
</comment>
<dbReference type="EC" id="3.6.4.13" evidence="1"/>
<dbReference type="RefSeq" id="XP_007764653.1">
    <property type="nucleotide sequence ID" value="XM_007766463.1"/>
</dbReference>
<dbReference type="InterPro" id="IPR027417">
    <property type="entry name" value="P-loop_NTPase"/>
</dbReference>
<dbReference type="GO" id="GO:0016787">
    <property type="term" value="F:hydrolase activity"/>
    <property type="evidence" value="ECO:0007669"/>
    <property type="project" value="UniProtKB-KW"/>
</dbReference>
<dbReference type="PROSITE" id="PS00039">
    <property type="entry name" value="DEAD_ATP_HELICASE"/>
    <property type="match status" value="1"/>
</dbReference>
<gene>
    <name evidence="17" type="ORF">CONPUDRAFT_162325</name>
</gene>
<dbReference type="PANTHER" id="PTHR47958">
    <property type="entry name" value="ATP-DEPENDENT RNA HELICASE DBP3"/>
    <property type="match status" value="1"/>
</dbReference>
<comment type="subunit">
    <text evidence="9">Component of the U5 snRNP complex.</text>
</comment>
<evidence type="ECO:0000259" key="14">
    <source>
        <dbReference type="PROSITE" id="PS51192"/>
    </source>
</evidence>
<dbReference type="Pfam" id="PF25430">
    <property type="entry name" value="DDX23"/>
    <property type="match status" value="1"/>
</dbReference>
<evidence type="ECO:0000256" key="8">
    <source>
        <dbReference type="ARBA" id="ARBA00037954"/>
    </source>
</evidence>
<dbReference type="InterPro" id="IPR014001">
    <property type="entry name" value="Helicase_ATP-bd"/>
</dbReference>
<keyword evidence="4 12" id="KW-0378">Hydrolase</keyword>
<evidence type="ECO:0000256" key="9">
    <source>
        <dbReference type="ARBA" id="ARBA00038719"/>
    </source>
</evidence>
<dbReference type="Proteomes" id="UP000053558">
    <property type="component" value="Unassembled WGS sequence"/>
</dbReference>
<dbReference type="GO" id="GO:0006397">
    <property type="term" value="P:mRNA processing"/>
    <property type="evidence" value="ECO:0007669"/>
    <property type="project" value="UniProtKB-KW"/>
</dbReference>
<dbReference type="PROSITE" id="PS51192">
    <property type="entry name" value="HELICASE_ATP_BIND_1"/>
    <property type="match status" value="1"/>
</dbReference>
<feature type="region of interest" description="Disordered" evidence="13">
    <location>
        <begin position="1"/>
        <end position="180"/>
    </location>
</feature>
<dbReference type="KEGG" id="cput:CONPUDRAFT_162325"/>
<evidence type="ECO:0000313" key="18">
    <source>
        <dbReference type="Proteomes" id="UP000053558"/>
    </source>
</evidence>
<dbReference type="EMBL" id="JH711574">
    <property type="protein sequence ID" value="EIW85025.1"/>
    <property type="molecule type" value="Genomic_DNA"/>
</dbReference>
<evidence type="ECO:0000256" key="11">
    <source>
        <dbReference type="PROSITE-ProRule" id="PRU00552"/>
    </source>
</evidence>
<evidence type="ECO:0000256" key="5">
    <source>
        <dbReference type="ARBA" id="ARBA00022806"/>
    </source>
</evidence>
<evidence type="ECO:0000256" key="4">
    <source>
        <dbReference type="ARBA" id="ARBA00022801"/>
    </source>
</evidence>
<reference evidence="18" key="1">
    <citation type="journal article" date="2012" name="Science">
        <title>The Paleozoic origin of enzymatic lignin decomposition reconstructed from 31 fungal genomes.</title>
        <authorList>
            <person name="Floudas D."/>
            <person name="Binder M."/>
            <person name="Riley R."/>
            <person name="Barry K."/>
            <person name="Blanchette R.A."/>
            <person name="Henrissat B."/>
            <person name="Martinez A.T."/>
            <person name="Otillar R."/>
            <person name="Spatafora J.W."/>
            <person name="Yadav J.S."/>
            <person name="Aerts A."/>
            <person name="Benoit I."/>
            <person name="Boyd A."/>
            <person name="Carlson A."/>
            <person name="Copeland A."/>
            <person name="Coutinho P.M."/>
            <person name="de Vries R.P."/>
            <person name="Ferreira P."/>
            <person name="Findley K."/>
            <person name="Foster B."/>
            <person name="Gaskell J."/>
            <person name="Glotzer D."/>
            <person name="Gorecki P."/>
            <person name="Heitman J."/>
            <person name="Hesse C."/>
            <person name="Hori C."/>
            <person name="Igarashi K."/>
            <person name="Jurgens J.A."/>
            <person name="Kallen N."/>
            <person name="Kersten P."/>
            <person name="Kohler A."/>
            <person name="Kuees U."/>
            <person name="Kumar T.K.A."/>
            <person name="Kuo A."/>
            <person name="LaButti K."/>
            <person name="Larrondo L.F."/>
            <person name="Lindquist E."/>
            <person name="Ling A."/>
            <person name="Lombard V."/>
            <person name="Lucas S."/>
            <person name="Lundell T."/>
            <person name="Martin R."/>
            <person name="McLaughlin D.J."/>
            <person name="Morgenstern I."/>
            <person name="Morin E."/>
            <person name="Murat C."/>
            <person name="Nagy L.G."/>
            <person name="Nolan M."/>
            <person name="Ohm R.A."/>
            <person name="Patyshakuliyeva A."/>
            <person name="Rokas A."/>
            <person name="Ruiz-Duenas F.J."/>
            <person name="Sabat G."/>
            <person name="Salamov A."/>
            <person name="Samejima M."/>
            <person name="Schmutz J."/>
            <person name="Slot J.C."/>
            <person name="St John F."/>
            <person name="Stenlid J."/>
            <person name="Sun H."/>
            <person name="Sun S."/>
            <person name="Syed K."/>
            <person name="Tsang A."/>
            <person name="Wiebenga A."/>
            <person name="Young D."/>
            <person name="Pisabarro A."/>
            <person name="Eastwood D.C."/>
            <person name="Martin F."/>
            <person name="Cullen D."/>
            <person name="Grigoriev I.V."/>
            <person name="Hibbett D.S."/>
        </authorList>
    </citation>
    <scope>NUCLEOTIDE SEQUENCE [LARGE SCALE GENOMIC DNA]</scope>
    <source>
        <strain evidence="18">RWD-64-598 SS2</strain>
    </source>
</reference>
<dbReference type="Pfam" id="PF00271">
    <property type="entry name" value="Helicase_C"/>
    <property type="match status" value="1"/>
</dbReference>
<feature type="compositionally biased region" description="Basic and acidic residues" evidence="13">
    <location>
        <begin position="89"/>
        <end position="104"/>
    </location>
</feature>
<dbReference type="AlphaFoldDB" id="A0A5M3N268"/>
<keyword evidence="18" id="KW-1185">Reference proteome</keyword>
<keyword evidence="6 12" id="KW-0067">ATP-binding</keyword>
<dbReference type="CDD" id="cd17945">
    <property type="entry name" value="DEADc_DDX23"/>
    <property type="match status" value="1"/>
</dbReference>
<organism evidence="17 18">
    <name type="scientific">Coniophora puteana (strain RWD-64-598)</name>
    <name type="common">Brown rot fungus</name>
    <dbReference type="NCBI Taxonomy" id="741705"/>
    <lineage>
        <taxon>Eukaryota</taxon>
        <taxon>Fungi</taxon>
        <taxon>Dikarya</taxon>
        <taxon>Basidiomycota</taxon>
        <taxon>Agaricomycotina</taxon>
        <taxon>Agaricomycetes</taxon>
        <taxon>Agaricomycetidae</taxon>
        <taxon>Boletales</taxon>
        <taxon>Coniophorineae</taxon>
        <taxon>Coniophoraceae</taxon>
        <taxon>Coniophora</taxon>
    </lineage>
</organism>